<dbReference type="EMBL" id="SRXU01000004">
    <property type="protein sequence ID" value="TGX42518.1"/>
    <property type="molecule type" value="Genomic_DNA"/>
</dbReference>
<keyword evidence="1" id="KW-0732">Signal</keyword>
<reference evidence="3 4" key="1">
    <citation type="submission" date="2019-04" db="EMBL/GenBank/DDBJ databases">
        <title>Sphingomonas psychrotolerans sp. nov., isolated from soil in the Tianshan Mountains, Xinjiang, China.</title>
        <authorList>
            <person name="Luo Y."/>
            <person name="Sheng H."/>
        </authorList>
    </citation>
    <scope>NUCLEOTIDE SEQUENCE [LARGE SCALE GENOMIC DNA]</scope>
    <source>
        <strain evidence="3 4">KIS18-15</strain>
    </source>
</reference>
<dbReference type="Pfam" id="PF00561">
    <property type="entry name" value="Abhydrolase_1"/>
    <property type="match status" value="1"/>
</dbReference>
<comment type="caution">
    <text evidence="3">The sequence shown here is derived from an EMBL/GenBank/DDBJ whole genome shotgun (WGS) entry which is preliminary data.</text>
</comment>
<dbReference type="OrthoDB" id="7185741at2"/>
<proteinExistence type="predicted"/>
<keyword evidence="3" id="KW-0378">Hydrolase</keyword>
<evidence type="ECO:0000313" key="3">
    <source>
        <dbReference type="EMBL" id="TGX42518.1"/>
    </source>
</evidence>
<name>A0A4S1WHC2_9SPHN</name>
<feature type="signal peptide" evidence="1">
    <location>
        <begin position="1"/>
        <end position="23"/>
    </location>
</feature>
<evidence type="ECO:0000256" key="1">
    <source>
        <dbReference type="SAM" id="SignalP"/>
    </source>
</evidence>
<feature type="domain" description="AB hydrolase-1" evidence="2">
    <location>
        <begin position="50"/>
        <end position="167"/>
    </location>
</feature>
<protein>
    <submittedName>
        <fullName evidence="3">Alpha/beta hydrolase</fullName>
    </submittedName>
</protein>
<dbReference type="SUPFAM" id="SSF53474">
    <property type="entry name" value="alpha/beta-Hydrolases"/>
    <property type="match status" value="1"/>
</dbReference>
<sequence length="295" mass="30824">MARGLALFLTWIAAALGAAPAAALPDDAVEGRFDIGGRAIHLRCQGAGAPVVVVDAGFGTAAAEDQGWRRIADRIAPVTRVCLYDRAGLGGSDPAAQRPRTSLDAATDLRSALRRARVPGPYLLVGHSIGGLHAQVFASRFPADTAGLVLVSSTHPDQTRRWLALLPPAAPGEEKAITEARALLTSRLADRGTNAESLDVSASEDQARALRSLGAKPLIVATHSPRFRMVPGLSEPLAVKLEDATQDMQKGFLSLSSQARQNIAANAGHGLPHEDPGFVVDNILQGVAAVRSAAR</sequence>
<dbReference type="Proteomes" id="UP000309848">
    <property type="component" value="Unassembled WGS sequence"/>
</dbReference>
<dbReference type="Gene3D" id="3.40.50.1820">
    <property type="entry name" value="alpha/beta hydrolase"/>
    <property type="match status" value="1"/>
</dbReference>
<dbReference type="GO" id="GO:0016787">
    <property type="term" value="F:hydrolase activity"/>
    <property type="evidence" value="ECO:0007669"/>
    <property type="project" value="UniProtKB-KW"/>
</dbReference>
<keyword evidence="4" id="KW-1185">Reference proteome</keyword>
<dbReference type="InterPro" id="IPR029058">
    <property type="entry name" value="AB_hydrolase_fold"/>
</dbReference>
<feature type="chain" id="PRO_5020786796" evidence="1">
    <location>
        <begin position="24"/>
        <end position="295"/>
    </location>
</feature>
<organism evidence="3 4">
    <name type="scientific">Sphingomonas naasensis</name>
    <dbReference type="NCBI Taxonomy" id="1344951"/>
    <lineage>
        <taxon>Bacteria</taxon>
        <taxon>Pseudomonadati</taxon>
        <taxon>Pseudomonadota</taxon>
        <taxon>Alphaproteobacteria</taxon>
        <taxon>Sphingomonadales</taxon>
        <taxon>Sphingomonadaceae</taxon>
        <taxon>Sphingomonas</taxon>
    </lineage>
</organism>
<dbReference type="InterPro" id="IPR000073">
    <property type="entry name" value="AB_hydrolase_1"/>
</dbReference>
<dbReference type="PANTHER" id="PTHR43139">
    <property type="entry name" value="SI:DKEY-122A22.2"/>
    <property type="match status" value="1"/>
</dbReference>
<gene>
    <name evidence="3" type="ORF">E5A74_11830</name>
</gene>
<dbReference type="PANTHER" id="PTHR43139:SF52">
    <property type="entry name" value="SI:DKEY-122A22.2"/>
    <property type="match status" value="1"/>
</dbReference>
<dbReference type="RefSeq" id="WP_135985110.1">
    <property type="nucleotide sequence ID" value="NZ_JAASQM010000004.1"/>
</dbReference>
<evidence type="ECO:0000313" key="4">
    <source>
        <dbReference type="Proteomes" id="UP000309848"/>
    </source>
</evidence>
<dbReference type="AlphaFoldDB" id="A0A4S1WHC2"/>
<accession>A0A4S1WHC2</accession>
<evidence type="ECO:0000259" key="2">
    <source>
        <dbReference type="Pfam" id="PF00561"/>
    </source>
</evidence>
<dbReference type="InterPro" id="IPR052370">
    <property type="entry name" value="Meta-cleavage_hydrolase"/>
</dbReference>